<evidence type="ECO:0000256" key="2">
    <source>
        <dbReference type="ARBA" id="ARBA00022603"/>
    </source>
</evidence>
<dbReference type="AlphaFoldDB" id="A0A1G2DCR1"/>
<evidence type="ECO:0000256" key="4">
    <source>
        <dbReference type="ARBA" id="ARBA00022691"/>
    </source>
</evidence>
<evidence type="ECO:0000256" key="1">
    <source>
        <dbReference type="ARBA" id="ARBA00012771"/>
    </source>
</evidence>
<dbReference type="NCBIfam" id="TIGR00536">
    <property type="entry name" value="hemK_fam"/>
    <property type="match status" value="1"/>
</dbReference>
<dbReference type="STRING" id="1798661.A3D65_01620"/>
<keyword evidence="3" id="KW-0808">Transferase</keyword>
<dbReference type="InterPro" id="IPR029063">
    <property type="entry name" value="SAM-dependent_MTases_sf"/>
</dbReference>
<proteinExistence type="predicted"/>
<sequence>MEEPSEMYSGNPVRRKVAKELSSRRVPVGPKRKVLSGTSVILSGQIRMAGRQKRTSKAKPLCPEFTKQFQLLRFLLYQCYSPNNMDPSKESGWLLSEKYAGVKTPEFFADLKRLEAGEPLAFIIGWVDFLGCRIDLSARPLIPRPETEFWVEQTIAQLKTNYHTFVDRLKYGSSKKGVRTTQATHPQKRILDLFAGSGCIGVALLKHLSDVVVDFGEKDSMLCKQTKKNIAFNKINQKRTRVIQTNVLSNITDAYDYIFANPPYVDPLKKDTVQDSVLGHEPHDALFADDGGLYFIKQLLADGAAHIKKEGAIYIEFGEGQKETIAGLAKNTSWKSEFLKDQFGKWRLVKLTHS</sequence>
<evidence type="ECO:0000259" key="7">
    <source>
        <dbReference type="Pfam" id="PF05175"/>
    </source>
</evidence>
<dbReference type="InterPro" id="IPR002052">
    <property type="entry name" value="DNA_methylase_N6_adenine_CS"/>
</dbReference>
<dbReference type="EC" id="2.1.1.297" evidence="1"/>
<evidence type="ECO:0000256" key="3">
    <source>
        <dbReference type="ARBA" id="ARBA00022679"/>
    </source>
</evidence>
<dbReference type="InterPro" id="IPR004556">
    <property type="entry name" value="HemK-like"/>
</dbReference>
<evidence type="ECO:0000313" key="8">
    <source>
        <dbReference type="EMBL" id="OGZ10721.1"/>
    </source>
</evidence>
<feature type="region of interest" description="Disordered" evidence="6">
    <location>
        <begin position="1"/>
        <end position="25"/>
    </location>
</feature>
<dbReference type="EMBL" id="MHLL01000003">
    <property type="protein sequence ID" value="OGZ10721.1"/>
    <property type="molecule type" value="Genomic_DNA"/>
</dbReference>
<comment type="caution">
    <text evidence="8">The sequence shown here is derived from an EMBL/GenBank/DDBJ whole genome shotgun (WGS) entry which is preliminary data.</text>
</comment>
<dbReference type="SUPFAM" id="SSF53335">
    <property type="entry name" value="S-adenosyl-L-methionine-dependent methyltransferases"/>
    <property type="match status" value="1"/>
</dbReference>
<dbReference type="PANTHER" id="PTHR18895:SF74">
    <property type="entry name" value="MTRF1L RELEASE FACTOR GLUTAMINE METHYLTRANSFERASE"/>
    <property type="match status" value="1"/>
</dbReference>
<dbReference type="CDD" id="cd02440">
    <property type="entry name" value="AdoMet_MTases"/>
    <property type="match status" value="1"/>
</dbReference>
<evidence type="ECO:0000256" key="6">
    <source>
        <dbReference type="SAM" id="MobiDB-lite"/>
    </source>
</evidence>
<dbReference type="Gene3D" id="3.40.50.150">
    <property type="entry name" value="Vaccinia Virus protein VP39"/>
    <property type="match status" value="1"/>
</dbReference>
<dbReference type="PROSITE" id="PS00092">
    <property type="entry name" value="N6_MTASE"/>
    <property type="match status" value="1"/>
</dbReference>
<dbReference type="Proteomes" id="UP000177996">
    <property type="component" value="Unassembled WGS sequence"/>
</dbReference>
<keyword evidence="4" id="KW-0949">S-adenosyl-L-methionine</keyword>
<keyword evidence="2" id="KW-0489">Methyltransferase</keyword>
<dbReference type="GO" id="GO:0032259">
    <property type="term" value="P:methylation"/>
    <property type="evidence" value="ECO:0007669"/>
    <property type="project" value="UniProtKB-KW"/>
</dbReference>
<dbReference type="GO" id="GO:0102559">
    <property type="term" value="F:peptide chain release factor N(5)-glutamine methyltransferase activity"/>
    <property type="evidence" value="ECO:0007669"/>
    <property type="project" value="UniProtKB-EC"/>
</dbReference>
<evidence type="ECO:0000256" key="5">
    <source>
        <dbReference type="ARBA" id="ARBA00048391"/>
    </source>
</evidence>
<dbReference type="InterPro" id="IPR007848">
    <property type="entry name" value="Small_mtfrase_dom"/>
</dbReference>
<dbReference type="GO" id="GO:0003676">
    <property type="term" value="F:nucleic acid binding"/>
    <property type="evidence" value="ECO:0007669"/>
    <property type="project" value="InterPro"/>
</dbReference>
<comment type="catalytic activity">
    <reaction evidence="5">
        <text>L-glutaminyl-[peptide chain release factor] + S-adenosyl-L-methionine = N(5)-methyl-L-glutaminyl-[peptide chain release factor] + S-adenosyl-L-homocysteine + H(+)</text>
        <dbReference type="Rhea" id="RHEA:42896"/>
        <dbReference type="Rhea" id="RHEA-COMP:10271"/>
        <dbReference type="Rhea" id="RHEA-COMP:10272"/>
        <dbReference type="ChEBI" id="CHEBI:15378"/>
        <dbReference type="ChEBI" id="CHEBI:30011"/>
        <dbReference type="ChEBI" id="CHEBI:57856"/>
        <dbReference type="ChEBI" id="CHEBI:59789"/>
        <dbReference type="ChEBI" id="CHEBI:61891"/>
        <dbReference type="EC" id="2.1.1.297"/>
    </reaction>
</comment>
<feature type="domain" description="Methyltransferase small" evidence="7">
    <location>
        <begin position="185"/>
        <end position="273"/>
    </location>
</feature>
<dbReference type="InterPro" id="IPR050320">
    <property type="entry name" value="N5-glutamine_MTase"/>
</dbReference>
<name>A0A1G2DCR1_9BACT</name>
<accession>A0A1G2DCR1</accession>
<evidence type="ECO:0000313" key="9">
    <source>
        <dbReference type="Proteomes" id="UP000177996"/>
    </source>
</evidence>
<organism evidence="8 9">
    <name type="scientific">Candidatus Lloydbacteria bacterium RIFCSPHIGHO2_02_FULL_50_13</name>
    <dbReference type="NCBI Taxonomy" id="1798661"/>
    <lineage>
        <taxon>Bacteria</taxon>
        <taxon>Candidatus Lloydiibacteriota</taxon>
    </lineage>
</organism>
<reference evidence="8 9" key="1">
    <citation type="journal article" date="2016" name="Nat. Commun.">
        <title>Thousands of microbial genomes shed light on interconnected biogeochemical processes in an aquifer system.</title>
        <authorList>
            <person name="Anantharaman K."/>
            <person name="Brown C.T."/>
            <person name="Hug L.A."/>
            <person name="Sharon I."/>
            <person name="Castelle C.J."/>
            <person name="Probst A.J."/>
            <person name="Thomas B.C."/>
            <person name="Singh A."/>
            <person name="Wilkins M.J."/>
            <person name="Karaoz U."/>
            <person name="Brodie E.L."/>
            <person name="Williams K.H."/>
            <person name="Hubbard S.S."/>
            <person name="Banfield J.F."/>
        </authorList>
    </citation>
    <scope>NUCLEOTIDE SEQUENCE [LARGE SCALE GENOMIC DNA]</scope>
</reference>
<dbReference type="Pfam" id="PF05175">
    <property type="entry name" value="MTS"/>
    <property type="match status" value="1"/>
</dbReference>
<gene>
    <name evidence="8" type="ORF">A3D65_01620</name>
</gene>
<dbReference type="PANTHER" id="PTHR18895">
    <property type="entry name" value="HEMK METHYLTRANSFERASE"/>
    <property type="match status" value="1"/>
</dbReference>
<protein>
    <recommendedName>
        <fullName evidence="1">peptide chain release factor N(5)-glutamine methyltransferase</fullName>
        <ecNumber evidence="1">2.1.1.297</ecNumber>
    </recommendedName>
</protein>